<dbReference type="EMBL" id="GGMS01001828">
    <property type="protein sequence ID" value="MBY71031.1"/>
    <property type="molecule type" value="Transcribed_RNA"/>
</dbReference>
<reference evidence="1" key="1">
    <citation type="submission" date="2018-04" db="EMBL/GenBank/DDBJ databases">
        <title>Transcriptome assembly of Sipha flava.</title>
        <authorList>
            <person name="Scully E.D."/>
            <person name="Geib S.M."/>
            <person name="Palmer N.A."/>
            <person name="Koch K."/>
            <person name="Bradshaw J."/>
            <person name="Heng-Moss T."/>
            <person name="Sarath G."/>
        </authorList>
    </citation>
    <scope>NUCLEOTIDE SEQUENCE</scope>
</reference>
<evidence type="ECO:0000313" key="1">
    <source>
        <dbReference type="EMBL" id="MBY71031.1"/>
    </source>
</evidence>
<dbReference type="AlphaFoldDB" id="A0A2S2Q030"/>
<name>A0A2S2Q030_9HEMI</name>
<sequence length="224" mass="25495">MGDSFKRTSGSGRKIDTFFTKKLKFGSENRQNDSSISTSISNFDQGNSLAIDIPCTLSAFESEQRKDFLVHLDYSSDIGCFIGKKNIDNFTKANLLEKHWIPPINYEFPFCVVTKNGKKTKMYAQKSHLDKFHWLVLSHKDQGLYCKYCALFGTGSGDGVQTNTPLKRLVKQPLKAFDDLLREKGSLLIHQRNKYHQMSVEAGKNFLVNYHIPDLNVANQVCKQ</sequence>
<protein>
    <submittedName>
        <fullName evidence="1">Uncharacterized protein</fullName>
    </submittedName>
</protein>
<gene>
    <name evidence="1" type="ORF">g.179938</name>
</gene>
<organism evidence="1">
    <name type="scientific">Sipha flava</name>
    <name type="common">yellow sugarcane aphid</name>
    <dbReference type="NCBI Taxonomy" id="143950"/>
    <lineage>
        <taxon>Eukaryota</taxon>
        <taxon>Metazoa</taxon>
        <taxon>Ecdysozoa</taxon>
        <taxon>Arthropoda</taxon>
        <taxon>Hexapoda</taxon>
        <taxon>Insecta</taxon>
        <taxon>Pterygota</taxon>
        <taxon>Neoptera</taxon>
        <taxon>Paraneoptera</taxon>
        <taxon>Hemiptera</taxon>
        <taxon>Sternorrhyncha</taxon>
        <taxon>Aphidomorpha</taxon>
        <taxon>Aphidoidea</taxon>
        <taxon>Aphididae</taxon>
        <taxon>Sipha</taxon>
    </lineage>
</organism>
<proteinExistence type="predicted"/>
<dbReference type="OrthoDB" id="6580211at2759"/>
<accession>A0A2S2Q030</accession>